<sequence>MDVRVLFFARSRELAGTSEASVTLEPGSTTTVLLQQLLQKYPQLQELQGSFVFSLNQEYLAPGEEQPLKGGDEVAVIPPISGG</sequence>
<evidence type="ECO:0000256" key="1">
    <source>
        <dbReference type="ARBA" id="ARBA00005046"/>
    </source>
</evidence>
<dbReference type="Pfam" id="PF02597">
    <property type="entry name" value="ThiS"/>
    <property type="match status" value="1"/>
</dbReference>
<dbReference type="Gene3D" id="3.10.20.30">
    <property type="match status" value="1"/>
</dbReference>
<dbReference type="GO" id="GO:1990133">
    <property type="term" value="C:molybdopterin adenylyltransferase complex"/>
    <property type="evidence" value="ECO:0007669"/>
    <property type="project" value="TreeGrafter"/>
</dbReference>
<reference evidence="4 5" key="1">
    <citation type="journal article" date="2018" name="Plant J.">
        <title>Genome sequences of Chlorella sorokiniana UTEX 1602 and Micractinium conductrix SAG 241.80: implications to maltose excretion by a green alga.</title>
        <authorList>
            <person name="Arriola M.B."/>
            <person name="Velmurugan N."/>
            <person name="Zhang Y."/>
            <person name="Plunkett M.H."/>
            <person name="Hondzo H."/>
            <person name="Barney B.M."/>
        </authorList>
    </citation>
    <scope>NUCLEOTIDE SEQUENCE [LARGE SCALE GENOMIC DNA]</scope>
    <source>
        <strain evidence="5">UTEX 1602</strain>
    </source>
</reference>
<dbReference type="CDD" id="cd00754">
    <property type="entry name" value="Ubl_MoaD"/>
    <property type="match status" value="1"/>
</dbReference>
<dbReference type="AlphaFoldDB" id="A0A2P6TZ70"/>
<evidence type="ECO:0000256" key="3">
    <source>
        <dbReference type="ARBA" id="ARBA00023150"/>
    </source>
</evidence>
<evidence type="ECO:0000313" key="4">
    <source>
        <dbReference type="EMBL" id="PRW59343.1"/>
    </source>
</evidence>
<evidence type="ECO:0000313" key="5">
    <source>
        <dbReference type="Proteomes" id="UP000239899"/>
    </source>
</evidence>
<dbReference type="GO" id="GO:0006777">
    <property type="term" value="P:Mo-molybdopterin cofactor biosynthetic process"/>
    <property type="evidence" value="ECO:0007669"/>
    <property type="project" value="UniProtKB-KW"/>
</dbReference>
<dbReference type="EMBL" id="LHPG02000004">
    <property type="protein sequence ID" value="PRW59343.1"/>
    <property type="molecule type" value="Genomic_DNA"/>
</dbReference>
<accession>A0A2P6TZ70</accession>
<dbReference type="NCBIfam" id="TIGR01682">
    <property type="entry name" value="moaD"/>
    <property type="match status" value="1"/>
</dbReference>
<dbReference type="InterPro" id="IPR012675">
    <property type="entry name" value="Beta-grasp_dom_sf"/>
</dbReference>
<dbReference type="NCBIfam" id="TIGR01687">
    <property type="entry name" value="moaD_arch"/>
    <property type="match status" value="1"/>
</dbReference>
<dbReference type="InterPro" id="IPR010038">
    <property type="entry name" value="MoaD_arc-typ"/>
</dbReference>
<evidence type="ECO:0000256" key="2">
    <source>
        <dbReference type="ARBA" id="ARBA00022741"/>
    </source>
</evidence>
<keyword evidence="5" id="KW-1185">Reference proteome</keyword>
<dbReference type="OrthoDB" id="5531344at2759"/>
<dbReference type="PANTHER" id="PTHR33359">
    <property type="entry name" value="MOLYBDOPTERIN SYNTHASE SULFUR CARRIER SUBUNIT"/>
    <property type="match status" value="1"/>
</dbReference>
<comment type="pathway">
    <text evidence="1">Cofactor biosynthesis; molybdopterin biosynthesis.</text>
</comment>
<dbReference type="PANTHER" id="PTHR33359:SF1">
    <property type="entry name" value="MOLYBDOPTERIN SYNTHASE SULFUR CARRIER SUBUNIT"/>
    <property type="match status" value="1"/>
</dbReference>
<dbReference type="InterPro" id="IPR044672">
    <property type="entry name" value="MOCS2A"/>
</dbReference>
<dbReference type="UniPathway" id="UPA00344"/>
<dbReference type="InterPro" id="IPR003749">
    <property type="entry name" value="ThiS/MoaD-like"/>
</dbReference>
<name>A0A2P6TZ70_CHLSO</name>
<protein>
    <submittedName>
        <fullName evidence="4">Molybdopterin synthase sulfur carrier subunit</fullName>
    </submittedName>
</protein>
<dbReference type="Proteomes" id="UP000239899">
    <property type="component" value="Unassembled WGS sequence"/>
</dbReference>
<dbReference type="InterPro" id="IPR016155">
    <property type="entry name" value="Mopterin_synth/thiamin_S_b"/>
</dbReference>
<dbReference type="FunFam" id="3.10.20.30:FF:000010">
    <property type="entry name" value="Molybdopterin synthase sulfur carrier subunit"/>
    <property type="match status" value="1"/>
</dbReference>
<keyword evidence="3" id="KW-0501">Molybdenum cofactor biosynthesis</keyword>
<dbReference type="GO" id="GO:0000166">
    <property type="term" value="F:nucleotide binding"/>
    <property type="evidence" value="ECO:0007669"/>
    <property type="project" value="UniProtKB-KW"/>
</dbReference>
<comment type="caution">
    <text evidence="4">The sequence shown here is derived from an EMBL/GenBank/DDBJ whole genome shotgun (WGS) entry which is preliminary data.</text>
</comment>
<gene>
    <name evidence="4" type="ORF">C2E21_2060</name>
</gene>
<dbReference type="STRING" id="3076.A0A2P6TZ70"/>
<keyword evidence="2" id="KW-0547">Nucleotide-binding</keyword>
<organism evidence="4 5">
    <name type="scientific">Chlorella sorokiniana</name>
    <name type="common">Freshwater green alga</name>
    <dbReference type="NCBI Taxonomy" id="3076"/>
    <lineage>
        <taxon>Eukaryota</taxon>
        <taxon>Viridiplantae</taxon>
        <taxon>Chlorophyta</taxon>
        <taxon>core chlorophytes</taxon>
        <taxon>Trebouxiophyceae</taxon>
        <taxon>Chlorellales</taxon>
        <taxon>Chlorellaceae</taxon>
        <taxon>Chlorella clade</taxon>
        <taxon>Chlorella</taxon>
    </lineage>
</organism>
<dbReference type="SUPFAM" id="SSF54285">
    <property type="entry name" value="MoaD/ThiS"/>
    <property type="match status" value="1"/>
</dbReference>
<proteinExistence type="predicted"/>